<keyword evidence="1 4" id="KW-0732">Signal</keyword>
<dbReference type="Gene3D" id="1.20.140.40">
    <property type="entry name" value="Invertase/pectin methylesterase inhibitor family protein"/>
    <property type="match status" value="1"/>
</dbReference>
<feature type="signal peptide" evidence="4">
    <location>
        <begin position="1"/>
        <end position="28"/>
    </location>
</feature>
<feature type="chain" id="PRO_5024991294" description="Pectinesterase inhibitor domain-containing protein" evidence="4">
    <location>
        <begin position="29"/>
        <end position="183"/>
    </location>
</feature>
<dbReference type="InterPro" id="IPR052421">
    <property type="entry name" value="PCW_Enzyme_Inhibitor"/>
</dbReference>
<proteinExistence type="inferred from homology"/>
<gene>
    <name evidence="6" type="ORF">C24_LOCUS15829</name>
</gene>
<dbReference type="PANTHER" id="PTHR36710:SF18">
    <property type="entry name" value="PECTINESTERASE INHIBITOR 5-RELATED"/>
    <property type="match status" value="1"/>
</dbReference>
<dbReference type="SMART" id="SM00856">
    <property type="entry name" value="PMEI"/>
    <property type="match status" value="1"/>
</dbReference>
<dbReference type="EMBL" id="CACSHJ010000089">
    <property type="protein sequence ID" value="CAA0386625.1"/>
    <property type="molecule type" value="Genomic_DNA"/>
</dbReference>
<keyword evidence="2" id="KW-1015">Disulfide bond</keyword>
<name>A0A5S9XLE5_ARATH</name>
<protein>
    <recommendedName>
        <fullName evidence="5">Pectinesterase inhibitor domain-containing protein</fullName>
    </recommendedName>
</protein>
<feature type="domain" description="Pectinesterase inhibitor" evidence="5">
    <location>
        <begin position="29"/>
        <end position="177"/>
    </location>
</feature>
<evidence type="ECO:0000256" key="2">
    <source>
        <dbReference type="ARBA" id="ARBA00023157"/>
    </source>
</evidence>
<dbReference type="OrthoDB" id="1070691at2759"/>
<dbReference type="Pfam" id="PF04043">
    <property type="entry name" value="PMEI"/>
    <property type="match status" value="1"/>
</dbReference>
<dbReference type="InterPro" id="IPR006501">
    <property type="entry name" value="Pectinesterase_inhib_dom"/>
</dbReference>
<dbReference type="Proteomes" id="UP000434276">
    <property type="component" value="Unassembled WGS sequence"/>
</dbReference>
<dbReference type="InterPro" id="IPR035513">
    <property type="entry name" value="Invertase/methylesterase_inhib"/>
</dbReference>
<evidence type="ECO:0000259" key="5">
    <source>
        <dbReference type="SMART" id="SM00856"/>
    </source>
</evidence>
<dbReference type="SUPFAM" id="SSF101148">
    <property type="entry name" value="Plant invertase/pectin methylesterase inhibitor"/>
    <property type="match status" value="1"/>
</dbReference>
<evidence type="ECO:0000256" key="1">
    <source>
        <dbReference type="ARBA" id="ARBA00022729"/>
    </source>
</evidence>
<evidence type="ECO:0000256" key="3">
    <source>
        <dbReference type="ARBA" id="ARBA00038471"/>
    </source>
</evidence>
<reference evidence="6 7" key="1">
    <citation type="submission" date="2019-12" db="EMBL/GenBank/DDBJ databases">
        <authorList>
            <person name="Jiao W.-B."/>
            <person name="Schneeberger K."/>
        </authorList>
    </citation>
    <scope>NUCLEOTIDE SEQUENCE [LARGE SCALE GENOMIC DNA]</scope>
    <source>
        <strain evidence="7">cv. C24</strain>
    </source>
</reference>
<organism evidence="6 7">
    <name type="scientific">Arabidopsis thaliana</name>
    <name type="common">Mouse-ear cress</name>
    <dbReference type="NCBI Taxonomy" id="3702"/>
    <lineage>
        <taxon>Eukaryota</taxon>
        <taxon>Viridiplantae</taxon>
        <taxon>Streptophyta</taxon>
        <taxon>Embryophyta</taxon>
        <taxon>Tracheophyta</taxon>
        <taxon>Spermatophyta</taxon>
        <taxon>Magnoliopsida</taxon>
        <taxon>eudicotyledons</taxon>
        <taxon>Gunneridae</taxon>
        <taxon>Pentapetalae</taxon>
        <taxon>rosids</taxon>
        <taxon>malvids</taxon>
        <taxon>Brassicales</taxon>
        <taxon>Brassicaceae</taxon>
        <taxon>Camelineae</taxon>
        <taxon>Arabidopsis</taxon>
    </lineage>
</organism>
<dbReference type="PANTHER" id="PTHR36710">
    <property type="entry name" value="PECTINESTERASE INHIBITOR-LIKE"/>
    <property type="match status" value="1"/>
</dbReference>
<dbReference type="ExpressionAtlas" id="A0A5S9XLE5">
    <property type="expression patterns" value="baseline and differential"/>
</dbReference>
<dbReference type="InterPro" id="IPR034086">
    <property type="entry name" value="PMEI_plant"/>
</dbReference>
<comment type="similarity">
    <text evidence="3">Belongs to the PMEI family.</text>
</comment>
<evidence type="ECO:0000313" key="6">
    <source>
        <dbReference type="EMBL" id="CAA0386625.1"/>
    </source>
</evidence>
<evidence type="ECO:0000313" key="7">
    <source>
        <dbReference type="Proteomes" id="UP000434276"/>
    </source>
</evidence>
<dbReference type="NCBIfam" id="TIGR01614">
    <property type="entry name" value="PME_inhib"/>
    <property type="match status" value="1"/>
</dbReference>
<dbReference type="AlphaFoldDB" id="A0A5S9XLE5"/>
<dbReference type="CDD" id="cd15797">
    <property type="entry name" value="PMEI"/>
    <property type="match status" value="1"/>
</dbReference>
<accession>A0A5S9XLE5</accession>
<evidence type="ECO:0000256" key="4">
    <source>
        <dbReference type="SAM" id="SignalP"/>
    </source>
</evidence>
<dbReference type="GO" id="GO:0046910">
    <property type="term" value="F:pectinesterase inhibitor activity"/>
    <property type="evidence" value="ECO:0007669"/>
    <property type="project" value="InterPro"/>
</dbReference>
<sequence length="183" mass="20868">MASMLIKHLTLPSSLLVFVFFAFTVADAMSIKDMYAFCKDTDDVNFCLKYIGTDIRILAARDLHDVLVIAISQCQIQLTKATKQINKVRQKFIGPIGTRRLYFCGKHYSLASAFFQKAYEEAQEEGLESIAQLSAVDGSHYMFKCEDEWKNNGPIQKSPFTFYYTNVVELLSIIQVIIEKMYG</sequence>